<comment type="similarity">
    <text evidence="1">Belongs to the COQ10 family.</text>
</comment>
<accession>A0ABQ9YXP3</accession>
<organism evidence="5 6">
    <name type="scientific">Daphnia magna</name>
    <dbReference type="NCBI Taxonomy" id="35525"/>
    <lineage>
        <taxon>Eukaryota</taxon>
        <taxon>Metazoa</taxon>
        <taxon>Ecdysozoa</taxon>
        <taxon>Arthropoda</taxon>
        <taxon>Crustacea</taxon>
        <taxon>Branchiopoda</taxon>
        <taxon>Diplostraca</taxon>
        <taxon>Cladocera</taxon>
        <taxon>Anomopoda</taxon>
        <taxon>Daphniidae</taxon>
        <taxon>Daphnia</taxon>
    </lineage>
</organism>
<feature type="domain" description="Coenzyme Q-binding protein COQ10 START" evidence="4">
    <location>
        <begin position="99"/>
        <end position="227"/>
    </location>
</feature>
<dbReference type="InterPro" id="IPR044996">
    <property type="entry name" value="COQ10-like"/>
</dbReference>
<dbReference type="Proteomes" id="UP001234178">
    <property type="component" value="Unassembled WGS sequence"/>
</dbReference>
<keyword evidence="6" id="KW-1185">Reference proteome</keyword>
<evidence type="ECO:0000259" key="4">
    <source>
        <dbReference type="Pfam" id="PF03364"/>
    </source>
</evidence>
<dbReference type="Pfam" id="PF03364">
    <property type="entry name" value="Polyketide_cyc"/>
    <property type="match status" value="1"/>
</dbReference>
<dbReference type="EMBL" id="JAOYFB010000001">
    <property type="protein sequence ID" value="KAK4005423.1"/>
    <property type="molecule type" value="Genomic_DNA"/>
</dbReference>
<dbReference type="InterPro" id="IPR023393">
    <property type="entry name" value="START-like_dom_sf"/>
</dbReference>
<comment type="function">
    <text evidence="3">Required for the function of coenzyme Q in the respiratory chain. May serve as a chaperone or may be involved in the transport of Q6 from its site of synthesis to the catalytic sites of the respiratory complexes.</text>
</comment>
<dbReference type="CDD" id="cd07813">
    <property type="entry name" value="COQ10p_like"/>
    <property type="match status" value="1"/>
</dbReference>
<dbReference type="PANTHER" id="PTHR12901">
    <property type="entry name" value="SPERM PROTEIN HOMOLOG"/>
    <property type="match status" value="1"/>
</dbReference>
<evidence type="ECO:0000313" key="5">
    <source>
        <dbReference type="EMBL" id="KAK4005423.1"/>
    </source>
</evidence>
<evidence type="ECO:0000256" key="3">
    <source>
        <dbReference type="ARBA" id="ARBA00024947"/>
    </source>
</evidence>
<name>A0ABQ9YXP3_9CRUS</name>
<sequence length="252" mass="28378">MPTSFPLPFIAILRNSCRGCRIVLSPKRDYITFSRNVAGECNGIQCIQGPTAYHEVIISKNSSHRRVDLLVPSRGFIKLPGGLEIGNKRKDYSERRLLGYSMEQMYSVVSEVEQYKNFVPYCKSSVVTSRTPGHLRADLTIGFPPLLVESYTSSVMLTKPNLVKSVCTEGKLFNHLLTIWKFSPGLKDNPKSCLLDFSISFEFRSAIHSQLSHMFFDQVVRQMVTAFLTEARRRYGPASVTGQRPQVLSATS</sequence>
<protein>
    <recommendedName>
        <fullName evidence="4">Coenzyme Q-binding protein COQ10 START domain-containing protein</fullName>
    </recommendedName>
</protein>
<evidence type="ECO:0000256" key="2">
    <source>
        <dbReference type="ARBA" id="ARBA00011814"/>
    </source>
</evidence>
<dbReference type="PANTHER" id="PTHR12901:SF10">
    <property type="entry name" value="COENZYME Q-BINDING PROTEIN COQ10, MITOCHONDRIAL"/>
    <property type="match status" value="1"/>
</dbReference>
<dbReference type="Gene3D" id="3.30.530.20">
    <property type="match status" value="1"/>
</dbReference>
<dbReference type="SUPFAM" id="SSF55961">
    <property type="entry name" value="Bet v1-like"/>
    <property type="match status" value="1"/>
</dbReference>
<evidence type="ECO:0000256" key="1">
    <source>
        <dbReference type="ARBA" id="ARBA00006885"/>
    </source>
</evidence>
<comment type="caution">
    <text evidence="5">The sequence shown here is derived from an EMBL/GenBank/DDBJ whole genome shotgun (WGS) entry which is preliminary data.</text>
</comment>
<reference evidence="5 6" key="1">
    <citation type="journal article" date="2023" name="Nucleic Acids Res.">
        <title>The hologenome of Daphnia magna reveals possible DNA methylation and microbiome-mediated evolution of the host genome.</title>
        <authorList>
            <person name="Chaturvedi A."/>
            <person name="Li X."/>
            <person name="Dhandapani V."/>
            <person name="Marshall H."/>
            <person name="Kissane S."/>
            <person name="Cuenca-Cambronero M."/>
            <person name="Asole G."/>
            <person name="Calvet F."/>
            <person name="Ruiz-Romero M."/>
            <person name="Marangio P."/>
            <person name="Guigo R."/>
            <person name="Rago D."/>
            <person name="Mirbahai L."/>
            <person name="Eastwood N."/>
            <person name="Colbourne J.K."/>
            <person name="Zhou J."/>
            <person name="Mallon E."/>
            <person name="Orsini L."/>
        </authorList>
    </citation>
    <scope>NUCLEOTIDE SEQUENCE [LARGE SCALE GENOMIC DNA]</scope>
    <source>
        <strain evidence="5">LRV0_1</strain>
    </source>
</reference>
<proteinExistence type="inferred from homology"/>
<dbReference type="InterPro" id="IPR005031">
    <property type="entry name" value="COQ10_START"/>
</dbReference>
<comment type="subunit">
    <text evidence="2">Interacts with coenzyme Q.</text>
</comment>
<evidence type="ECO:0000313" key="6">
    <source>
        <dbReference type="Proteomes" id="UP001234178"/>
    </source>
</evidence>
<gene>
    <name evidence="5" type="ORF">OUZ56_007136</name>
</gene>